<dbReference type="OrthoDB" id="7631574at2"/>
<feature type="modified residue" description="4-aspartylphosphate" evidence="1">
    <location>
        <position position="209"/>
    </location>
</feature>
<sequence>MISELKNTKIYIADDDEDDRMLIRVAIENVVQNVTIIEAADGNQLLSFLSSEETGRQLVIMDMNMPGMSGLETLAVIKSNDGTRHIPVIMVSTASSPVLVKRAYDQGINAYMTKPLFANEYQKIANVINHCYLNDHSSAIVKSAGKYMREKNILVIEDNFDHRTLINMALKDNLPLAQITSVKDETDTIDFFTSVWNNLAPLPHLILLDLYLPNRQNGLHLLELIRNFLKSQNLLNVPIIVLSNSDHPDDITECYRHNANAYMIKSQDLQTWRSYFSNLCHLWLETINLPSVL</sequence>
<evidence type="ECO:0000259" key="2">
    <source>
        <dbReference type="PROSITE" id="PS50110"/>
    </source>
</evidence>
<keyword evidence="4" id="KW-1185">Reference proteome</keyword>
<dbReference type="EMBL" id="VBSN01000059">
    <property type="protein sequence ID" value="KAA6437026.1"/>
    <property type="molecule type" value="Genomic_DNA"/>
</dbReference>
<dbReference type="Gene3D" id="3.40.50.2300">
    <property type="match status" value="2"/>
</dbReference>
<dbReference type="InterPro" id="IPR052893">
    <property type="entry name" value="TCS_response_regulator"/>
</dbReference>
<keyword evidence="1" id="KW-0597">Phosphoprotein</keyword>
<proteinExistence type="predicted"/>
<accession>A0A5M8QQW2</accession>
<feature type="domain" description="Response regulatory" evidence="2">
    <location>
        <begin position="9"/>
        <end position="129"/>
    </location>
</feature>
<feature type="domain" description="Response regulatory" evidence="2">
    <location>
        <begin position="152"/>
        <end position="280"/>
    </location>
</feature>
<feature type="modified residue" description="4-aspartylphosphate" evidence="1">
    <location>
        <position position="62"/>
    </location>
</feature>
<dbReference type="GO" id="GO:0000160">
    <property type="term" value="P:phosphorelay signal transduction system"/>
    <property type="evidence" value="ECO:0007669"/>
    <property type="project" value="InterPro"/>
</dbReference>
<dbReference type="SMART" id="SM00448">
    <property type="entry name" value="REC"/>
    <property type="match status" value="2"/>
</dbReference>
<evidence type="ECO:0000313" key="4">
    <source>
        <dbReference type="Proteomes" id="UP000323994"/>
    </source>
</evidence>
<organism evidence="3 4">
    <name type="scientific">Dyadobacter flavalbus</name>
    <dbReference type="NCBI Taxonomy" id="2579942"/>
    <lineage>
        <taxon>Bacteria</taxon>
        <taxon>Pseudomonadati</taxon>
        <taxon>Bacteroidota</taxon>
        <taxon>Cytophagia</taxon>
        <taxon>Cytophagales</taxon>
        <taxon>Spirosomataceae</taxon>
        <taxon>Dyadobacter</taxon>
    </lineage>
</organism>
<reference evidence="3 4" key="1">
    <citation type="submission" date="2019-05" db="EMBL/GenBank/DDBJ databases">
        <authorList>
            <person name="Qu J.-H."/>
        </authorList>
    </citation>
    <scope>NUCLEOTIDE SEQUENCE [LARGE SCALE GENOMIC DNA]</scope>
    <source>
        <strain evidence="3 4">NS28</strain>
    </source>
</reference>
<evidence type="ECO:0000256" key="1">
    <source>
        <dbReference type="PROSITE-ProRule" id="PRU00169"/>
    </source>
</evidence>
<evidence type="ECO:0000313" key="3">
    <source>
        <dbReference type="EMBL" id="KAA6437026.1"/>
    </source>
</evidence>
<dbReference type="Proteomes" id="UP000323994">
    <property type="component" value="Unassembled WGS sequence"/>
</dbReference>
<dbReference type="SUPFAM" id="SSF52172">
    <property type="entry name" value="CheY-like"/>
    <property type="match status" value="2"/>
</dbReference>
<dbReference type="RefSeq" id="WP_139013784.1">
    <property type="nucleotide sequence ID" value="NZ_VBSN01000059.1"/>
</dbReference>
<name>A0A5M8QQW2_9BACT</name>
<dbReference type="PANTHER" id="PTHR44520">
    <property type="entry name" value="RESPONSE REGULATOR RCP1-RELATED"/>
    <property type="match status" value="1"/>
</dbReference>
<dbReference type="PANTHER" id="PTHR44520:SF2">
    <property type="entry name" value="RESPONSE REGULATOR RCP1"/>
    <property type="match status" value="1"/>
</dbReference>
<comment type="caution">
    <text evidence="3">The sequence shown here is derived from an EMBL/GenBank/DDBJ whole genome shotgun (WGS) entry which is preliminary data.</text>
</comment>
<dbReference type="InterPro" id="IPR001789">
    <property type="entry name" value="Sig_transdc_resp-reg_receiver"/>
</dbReference>
<dbReference type="InterPro" id="IPR011006">
    <property type="entry name" value="CheY-like_superfamily"/>
</dbReference>
<dbReference type="PROSITE" id="PS50110">
    <property type="entry name" value="RESPONSE_REGULATORY"/>
    <property type="match status" value="2"/>
</dbReference>
<dbReference type="Pfam" id="PF00072">
    <property type="entry name" value="Response_reg"/>
    <property type="match status" value="2"/>
</dbReference>
<dbReference type="AlphaFoldDB" id="A0A5M8QQW2"/>
<gene>
    <name evidence="3" type="ORF">FEM33_20100</name>
</gene>
<protein>
    <submittedName>
        <fullName evidence="3">Response regulator</fullName>
    </submittedName>
</protein>